<protein>
    <submittedName>
        <fullName evidence="5">Multi-domain regulatory protein</fullName>
    </submittedName>
</protein>
<dbReference type="InterPro" id="IPR036388">
    <property type="entry name" value="WH-like_DNA-bd_sf"/>
</dbReference>
<organism evidence="5">
    <name type="scientific">Nonomuraea gerenzanensis</name>
    <dbReference type="NCBI Taxonomy" id="93944"/>
    <lineage>
        <taxon>Bacteria</taxon>
        <taxon>Bacillati</taxon>
        <taxon>Actinomycetota</taxon>
        <taxon>Actinomycetes</taxon>
        <taxon>Streptosporangiales</taxon>
        <taxon>Streptosporangiaceae</taxon>
        <taxon>Nonomuraea</taxon>
    </lineage>
</organism>
<dbReference type="SUPFAM" id="SSF48452">
    <property type="entry name" value="TPR-like"/>
    <property type="match status" value="3"/>
</dbReference>
<name>A0A1M4EPM8_9ACTN</name>
<dbReference type="Gene3D" id="1.25.40.10">
    <property type="entry name" value="Tetratricopeptide repeat domain"/>
    <property type="match status" value="2"/>
</dbReference>
<dbReference type="AlphaFoldDB" id="A0A1M4EPM8"/>
<dbReference type="InterPro" id="IPR016032">
    <property type="entry name" value="Sig_transdc_resp-reg_C-effctor"/>
</dbReference>
<dbReference type="Pfam" id="PF03704">
    <property type="entry name" value="BTAD"/>
    <property type="match status" value="1"/>
</dbReference>
<dbReference type="GO" id="GO:0003677">
    <property type="term" value="F:DNA binding"/>
    <property type="evidence" value="ECO:0007669"/>
    <property type="project" value="UniProtKB-UniRule"/>
</dbReference>
<evidence type="ECO:0000256" key="2">
    <source>
        <dbReference type="ARBA" id="ARBA00023125"/>
    </source>
</evidence>
<gene>
    <name evidence="5" type="ORF">BN4615_P10059</name>
</gene>
<dbReference type="InterPro" id="IPR011990">
    <property type="entry name" value="TPR-like_helical_dom_sf"/>
</dbReference>
<feature type="domain" description="OmpR/PhoB-type" evidence="4">
    <location>
        <begin position="1"/>
        <end position="87"/>
    </location>
</feature>
<dbReference type="InterPro" id="IPR001867">
    <property type="entry name" value="OmpR/PhoB-type_DNA-bd"/>
</dbReference>
<dbReference type="Gene3D" id="3.40.50.300">
    <property type="entry name" value="P-loop containing nucleotide triphosphate hydrolases"/>
    <property type="match status" value="1"/>
</dbReference>
<dbReference type="SMART" id="SM01043">
    <property type="entry name" value="BTAD"/>
    <property type="match status" value="1"/>
</dbReference>
<dbReference type="CDD" id="cd15831">
    <property type="entry name" value="BTAD"/>
    <property type="match status" value="1"/>
</dbReference>
<dbReference type="SMART" id="SM00862">
    <property type="entry name" value="Trans_reg_C"/>
    <property type="match status" value="1"/>
</dbReference>
<dbReference type="InterPro" id="IPR058852">
    <property type="entry name" value="HTH_77"/>
</dbReference>
<accession>A0A1M4EPM8</accession>
<dbReference type="PANTHER" id="PTHR47691:SF3">
    <property type="entry name" value="HTH-TYPE TRANSCRIPTIONAL REGULATOR RV0890C-RELATED"/>
    <property type="match status" value="1"/>
</dbReference>
<dbReference type="InterPro" id="IPR027417">
    <property type="entry name" value="P-loop_NTPase"/>
</dbReference>
<evidence type="ECO:0000313" key="5">
    <source>
        <dbReference type="EMBL" id="SBP00543.1"/>
    </source>
</evidence>
<dbReference type="PRINTS" id="PR00364">
    <property type="entry name" value="DISEASERSIST"/>
</dbReference>
<dbReference type="SUPFAM" id="SSF46894">
    <property type="entry name" value="C-terminal effector domain of the bipartite response regulators"/>
    <property type="match status" value="1"/>
</dbReference>
<comment type="similarity">
    <text evidence="1">Belongs to the AfsR/DnrI/RedD regulatory family.</text>
</comment>
<evidence type="ECO:0000256" key="1">
    <source>
        <dbReference type="ARBA" id="ARBA00005820"/>
    </source>
</evidence>
<evidence type="ECO:0000259" key="4">
    <source>
        <dbReference type="PROSITE" id="PS51755"/>
    </source>
</evidence>
<dbReference type="SUPFAM" id="SSF52540">
    <property type="entry name" value="P-loop containing nucleoside triphosphate hydrolases"/>
    <property type="match status" value="1"/>
</dbReference>
<feature type="DNA-binding region" description="OmpR/PhoB-type" evidence="3">
    <location>
        <begin position="1"/>
        <end position="87"/>
    </location>
</feature>
<dbReference type="GO" id="GO:0006355">
    <property type="term" value="P:regulation of DNA-templated transcription"/>
    <property type="evidence" value="ECO:0007669"/>
    <property type="project" value="InterPro"/>
</dbReference>
<evidence type="ECO:0000256" key="3">
    <source>
        <dbReference type="PROSITE-ProRule" id="PRU01091"/>
    </source>
</evidence>
<dbReference type="GO" id="GO:0000160">
    <property type="term" value="P:phosphorelay signal transduction system"/>
    <property type="evidence" value="ECO:0007669"/>
    <property type="project" value="InterPro"/>
</dbReference>
<dbReference type="Pfam" id="PF25872">
    <property type="entry name" value="HTH_77"/>
    <property type="match status" value="1"/>
</dbReference>
<proteinExistence type="inferred from homology"/>
<reference evidence="5" key="1">
    <citation type="submission" date="2016-04" db="EMBL/GenBank/DDBJ databases">
        <authorList>
            <person name="Evans L.H."/>
            <person name="Alamgir A."/>
            <person name="Owens N."/>
            <person name="Weber N.D."/>
            <person name="Virtaneva K."/>
            <person name="Barbian K."/>
            <person name="Babar A."/>
            <person name="Rosenke K."/>
        </authorList>
    </citation>
    <scope>NUCLEOTIDE SEQUENCE</scope>
    <source>
        <strain evidence="5">Nono1</strain>
    </source>
</reference>
<dbReference type="Pfam" id="PF00486">
    <property type="entry name" value="Trans_reg_C"/>
    <property type="match status" value="1"/>
</dbReference>
<keyword evidence="2 3" id="KW-0238">DNA-binding</keyword>
<sequence>MLGPLAVWAPDGRPVQVPEVKVRALLAGLLIQAGRTVSADRLIEDLWGDRPPADPAAALRVKVSQLRRVLGDRELVAHRAPGYVLRAEPESVDAGRFEALLLRARRTGEPEARAALLREALGLWRGGAYAEFADEPWARAAVARLDEQRLVAVEELAETRLGLGEHGPLAAELADAVAEHPLRERLRAAHIRALYRAGRQGEALSSYADLRRRLAGELGLDPGPELVALHQAILEQDPALEAPAARPVTNLPAPLTELVGRDEAVTEVRALLRANRLVTLTGPGGVGKTRLALAAAETAPDASFSGGGVWLVELAALPAGARVVEVAEAIAAVLGLRDDAPGRIMDRLPAALAARPTLLVLDNCEHVVEQVATLTARLLRAAPGLRVLATSQESLRVEGEALWSVPPLTREAAVALFAARAGIEPDDDVAEICERLDGLPLALELAATRMRTLTPRQLADRLDDRFRLLASGLRGAPARQRTLRAMIDWSWELLTDGERVVLRRLAVHADGCTLEAAEDVCAEPGLDVLDLLARLVDRSLVVRAAGPRFRLLESVAAYCQERLREAGELDEVRLRHLRHYAALAERLEPELRGPGQRHALARLDAEAADLRTALDTAVRTKSAGQALTLVNNLAWYWVLRGRLGEARRALESALSVAAPSVAAPSVAAQSVAAQSVAAPSVAAQSVAAQSVAAQSVATQSVAAQSVAAQSVAAQSVAAQSVAAQDDPATARARVWRAGFEMLAGHLVPLDTTLFERVEDPLARARARWFAAFALFGYEDLSASGELAETALAEFRRLGDDWGTAAALILLGRHAAMRGDLAALRDSAERGLALFRKAGDRWGELRATESLGTLAEITGDYGRATELRLEVLAMAEELGLWSSVSDALSRLGRIALLTGDHVRADDFHERARRLAAAQSNRPAEEFAELGLALSARRQGRLDEAERRLRAWLGWVEDVAGDPGAALILAELGFVAEQRGDAAQALELQRRGLAVARKMGDPRATALALEGLAGALALDGRADAAARLLGRAAALRESVGAPLPPGERGDVDRITAAVRRALGPDALAAALAAGSVLPLEEDGSLPSQERGR</sequence>
<dbReference type="PANTHER" id="PTHR47691">
    <property type="entry name" value="REGULATOR-RELATED"/>
    <property type="match status" value="1"/>
</dbReference>
<dbReference type="PROSITE" id="PS51755">
    <property type="entry name" value="OMPR_PHOB"/>
    <property type="match status" value="1"/>
</dbReference>
<dbReference type="Gene3D" id="1.10.10.10">
    <property type="entry name" value="Winged helix-like DNA-binding domain superfamily/Winged helix DNA-binding domain"/>
    <property type="match status" value="1"/>
</dbReference>
<dbReference type="InterPro" id="IPR005158">
    <property type="entry name" value="BTAD"/>
</dbReference>
<dbReference type="EMBL" id="LT559118">
    <property type="protein sequence ID" value="SBP00543.1"/>
    <property type="molecule type" value="Genomic_DNA"/>
</dbReference>